<dbReference type="AlphaFoldDB" id="K5VTX2"/>
<sequence length="702" mass="78964">MPSVQSLPSCLQTLPEELLVKLVCNYLEVVDIVRLRQTNKFFHTFTRNQGLWRRMFAAAGPLPRVFPKPLPELYRFTDRSCAELLEYARDLDDAWYAPHPKFDEWVFDACFRVQEVLLLPGCRYLLATVSLHDERDLRGRQDAHAWGLVVYALVGRRGPLPLVFYRTSGLAYDLTAKFNNVQTRPKDQKPGAFTFAYITNNGWLVDKQGRGGLEEKDLEAEWLRDGLKSHHEKIATEWTAHQIGIVLENLEGLYIKAQEIVPGTPAFDRYLKILVRMDVRSCIVTPPSISERRPLSVPQLLHLTEGDPATMLLAVLCPPYVLVQQAWVKEPLSWTIEFNADAKMGDERSGATNIIRAVRFIPETKQIVIARQKSDGHLENSASAELHVCLYEIPSELYKTSDDIRVSGHIPVREVLGFHSKVSTCSDIHFATIDKNPVWKSRPGNLPERFEHLPALSVFLSSVPRSSGTGLKRWTVHACSPHLHVPEHNVSAYSSVRFYAPDMDEFGYGPRTSHAPGAVPMLAPHLCLDGMMSVFLGAQAEKEWRPVQSSTGAGRQLLYAAEAGKGEYASRVAGFYRLCEFVGGQSAVRRLPVSLPLYEGGVWDCSKLIVAWDDSMGRICWTFPGSRTIRVVDLVPLIKRDSWANSSVSSIVPAVVVGSPIRSNSESVELSPAVDSRWSRRISVLTELDFFLWDSTTPPRRY</sequence>
<dbReference type="Proteomes" id="UP000008370">
    <property type="component" value="Unassembled WGS sequence"/>
</dbReference>
<dbReference type="InterPro" id="IPR036047">
    <property type="entry name" value="F-box-like_dom_sf"/>
</dbReference>
<dbReference type="KEGG" id="pco:PHACADRAFT_28061"/>
<dbReference type="SUPFAM" id="SSF81383">
    <property type="entry name" value="F-box domain"/>
    <property type="match status" value="1"/>
</dbReference>
<dbReference type="HOGENOM" id="CLU_440822_0_0_1"/>
<dbReference type="Gene3D" id="1.20.1280.50">
    <property type="match status" value="1"/>
</dbReference>
<proteinExistence type="predicted"/>
<evidence type="ECO:0000313" key="2">
    <source>
        <dbReference type="EMBL" id="EKM54948.1"/>
    </source>
</evidence>
<accession>K5VTX2</accession>
<dbReference type="EMBL" id="JH930472">
    <property type="protein sequence ID" value="EKM54948.1"/>
    <property type="molecule type" value="Genomic_DNA"/>
</dbReference>
<dbReference type="InParanoid" id="K5VTX2"/>
<gene>
    <name evidence="2" type="ORF">PHACADRAFT_28061</name>
</gene>
<evidence type="ECO:0000313" key="3">
    <source>
        <dbReference type="Proteomes" id="UP000008370"/>
    </source>
</evidence>
<keyword evidence="3" id="KW-1185">Reference proteome</keyword>
<reference evidence="2 3" key="1">
    <citation type="journal article" date="2012" name="BMC Genomics">
        <title>Comparative genomics of the white-rot fungi, Phanerochaete carnosa and P. chrysosporium, to elucidate the genetic basis of the distinct wood types they colonize.</title>
        <authorList>
            <person name="Suzuki H."/>
            <person name="MacDonald J."/>
            <person name="Syed K."/>
            <person name="Salamov A."/>
            <person name="Hori C."/>
            <person name="Aerts A."/>
            <person name="Henrissat B."/>
            <person name="Wiebenga A."/>
            <person name="vanKuyk P.A."/>
            <person name="Barry K."/>
            <person name="Lindquist E."/>
            <person name="LaButti K."/>
            <person name="Lapidus A."/>
            <person name="Lucas S."/>
            <person name="Coutinho P."/>
            <person name="Gong Y."/>
            <person name="Samejima M."/>
            <person name="Mahadevan R."/>
            <person name="Abou-Zaid M."/>
            <person name="de Vries R.P."/>
            <person name="Igarashi K."/>
            <person name="Yadav J.S."/>
            <person name="Grigoriev I.V."/>
            <person name="Master E.R."/>
        </authorList>
    </citation>
    <scope>NUCLEOTIDE SEQUENCE [LARGE SCALE GENOMIC DNA]</scope>
    <source>
        <strain evidence="2 3">HHB-10118-sp</strain>
    </source>
</reference>
<dbReference type="InterPro" id="IPR001810">
    <property type="entry name" value="F-box_dom"/>
</dbReference>
<dbReference type="OrthoDB" id="3219396at2759"/>
<protein>
    <recommendedName>
        <fullName evidence="1">F-box domain-containing protein</fullName>
    </recommendedName>
</protein>
<dbReference type="Pfam" id="PF12937">
    <property type="entry name" value="F-box-like"/>
    <property type="match status" value="1"/>
</dbReference>
<feature type="domain" description="F-box" evidence="1">
    <location>
        <begin position="12"/>
        <end position="56"/>
    </location>
</feature>
<dbReference type="GeneID" id="18919524"/>
<name>K5VTX2_PHACS</name>
<dbReference type="RefSeq" id="XP_007395216.1">
    <property type="nucleotide sequence ID" value="XM_007395154.1"/>
</dbReference>
<evidence type="ECO:0000259" key="1">
    <source>
        <dbReference type="Pfam" id="PF12937"/>
    </source>
</evidence>
<organism evidence="2 3">
    <name type="scientific">Phanerochaete carnosa (strain HHB-10118-sp)</name>
    <name type="common">White-rot fungus</name>
    <name type="synonym">Peniophora carnosa</name>
    <dbReference type="NCBI Taxonomy" id="650164"/>
    <lineage>
        <taxon>Eukaryota</taxon>
        <taxon>Fungi</taxon>
        <taxon>Dikarya</taxon>
        <taxon>Basidiomycota</taxon>
        <taxon>Agaricomycotina</taxon>
        <taxon>Agaricomycetes</taxon>
        <taxon>Polyporales</taxon>
        <taxon>Phanerochaetaceae</taxon>
        <taxon>Phanerochaete</taxon>
    </lineage>
</organism>